<dbReference type="UniPathway" id="UPA00109">
    <property type="reaction ID" value="UER00188"/>
</dbReference>
<evidence type="ECO:0000259" key="15">
    <source>
        <dbReference type="Pfam" id="PF00224"/>
    </source>
</evidence>
<evidence type="ECO:0000256" key="14">
    <source>
        <dbReference type="SAM" id="MobiDB-lite"/>
    </source>
</evidence>
<keyword evidence="8" id="KW-0067">ATP-binding</keyword>
<dbReference type="Gene3D" id="2.40.33.10">
    <property type="entry name" value="PK beta-barrel domain-like"/>
    <property type="match status" value="1"/>
</dbReference>
<dbReference type="RefSeq" id="WP_142660477.1">
    <property type="nucleotide sequence ID" value="NZ_CABFVA020000086.1"/>
</dbReference>
<sequence>MSARGEKRGSYPYDALSPDVAPGSEEEQREAVATERTRKRKTRIIATLGPASESEEKIEELIARGVDIFRFNMSHASPDWVRRTSAFVRERSRRFGRNVGLLLDTQGPAIRTGDLAARLELHPGDTFTFTVRGDPSVDERSVSVNYDDLAQDLRVGDVVLVDNGVIQMKVLDKQGFRVRCEVVTPGVMGSRRHINLPGVRVNLPPLTNKDLQDIDLGVECQMDYFALSFVREANDVDLLRQILIARGSKAVIVAKIEDQAAVRNLPQILESADAIMVARGDLGIECPFEDLPIIQRRIVKICLQEMKPVIVATHLLESMTQNPVPTRAEITDIANAVYEQADALMLSGETAAGRYPLECVSVLDRVIRRTERSGGAGYATLAELTKDQQEIASAAVHLADQTRAAAICVFTRQGKLTTAVSGLRPRYSPIYALVGEEDLCRRLMLCYGSEPIASRYPTSQEEGLAIAERELRKRGAISSGDKVVLLSEVPLLGERARSVVLYQVE</sequence>
<name>A0A5E6MDK5_9BACT</name>
<dbReference type="InterPro" id="IPR015806">
    <property type="entry name" value="Pyrv_Knase_insert_dom_sf"/>
</dbReference>
<evidence type="ECO:0000256" key="4">
    <source>
        <dbReference type="ARBA" id="ARBA00022679"/>
    </source>
</evidence>
<dbReference type="InterPro" id="IPR015813">
    <property type="entry name" value="Pyrv/PenolPyrv_kinase-like_dom"/>
</dbReference>
<feature type="domain" description="Pyruvate kinase barrel" evidence="15">
    <location>
        <begin position="40"/>
        <end position="360"/>
    </location>
</feature>
<organism evidence="17 18">
    <name type="scientific">Methylacidimicrobium tartarophylax</name>
    <dbReference type="NCBI Taxonomy" id="1041768"/>
    <lineage>
        <taxon>Bacteria</taxon>
        <taxon>Pseudomonadati</taxon>
        <taxon>Verrucomicrobiota</taxon>
        <taxon>Methylacidimicrobium</taxon>
    </lineage>
</organism>
<dbReference type="PRINTS" id="PR01050">
    <property type="entry name" value="PYRUVTKNASE"/>
</dbReference>
<evidence type="ECO:0000256" key="1">
    <source>
        <dbReference type="ARBA" id="ARBA00004997"/>
    </source>
</evidence>
<evidence type="ECO:0000256" key="10">
    <source>
        <dbReference type="ARBA" id="ARBA00023152"/>
    </source>
</evidence>
<comment type="pathway">
    <text evidence="1 13">Carbohydrate degradation; glycolysis; pyruvate from D-glyceraldehyde 3-phosphate: step 5/5.</text>
</comment>
<evidence type="ECO:0000256" key="6">
    <source>
        <dbReference type="ARBA" id="ARBA00022741"/>
    </source>
</evidence>
<gene>
    <name evidence="17" type="primary">PK</name>
    <name evidence="17" type="synonym">pyk</name>
    <name evidence="17" type="ORF">MAMT_01661</name>
</gene>
<keyword evidence="11 17" id="KW-0670">Pyruvate</keyword>
<dbReference type="SUPFAM" id="SSF50800">
    <property type="entry name" value="PK beta-barrel domain-like"/>
    <property type="match status" value="1"/>
</dbReference>
<dbReference type="Proteomes" id="UP000334923">
    <property type="component" value="Unassembled WGS sequence"/>
</dbReference>
<evidence type="ECO:0000313" key="17">
    <source>
        <dbReference type="EMBL" id="VVM07292.1"/>
    </source>
</evidence>
<dbReference type="InterPro" id="IPR036918">
    <property type="entry name" value="Pyrv_Knase_C_sf"/>
</dbReference>
<dbReference type="InterPro" id="IPR040442">
    <property type="entry name" value="Pyrv_kinase-like_dom_sf"/>
</dbReference>
<dbReference type="EC" id="2.7.1.40" evidence="3 12"/>
<dbReference type="GO" id="GO:0005524">
    <property type="term" value="F:ATP binding"/>
    <property type="evidence" value="ECO:0007669"/>
    <property type="project" value="UniProtKB-KW"/>
</dbReference>
<reference evidence="17 18" key="1">
    <citation type="submission" date="2019-09" db="EMBL/GenBank/DDBJ databases">
        <authorList>
            <person name="Cremers G."/>
        </authorList>
    </citation>
    <scope>NUCLEOTIDE SEQUENCE [LARGE SCALE GENOMIC DNA]</scope>
    <source>
        <strain evidence="17">4A</strain>
    </source>
</reference>
<dbReference type="PANTHER" id="PTHR11817">
    <property type="entry name" value="PYRUVATE KINASE"/>
    <property type="match status" value="1"/>
</dbReference>
<evidence type="ECO:0000256" key="13">
    <source>
        <dbReference type="RuleBase" id="RU000504"/>
    </source>
</evidence>
<dbReference type="InterPro" id="IPR011037">
    <property type="entry name" value="Pyrv_Knase-like_insert_dom_sf"/>
</dbReference>
<keyword evidence="18" id="KW-1185">Reference proteome</keyword>
<evidence type="ECO:0000256" key="5">
    <source>
        <dbReference type="ARBA" id="ARBA00022723"/>
    </source>
</evidence>
<dbReference type="GO" id="GO:0004743">
    <property type="term" value="F:pyruvate kinase activity"/>
    <property type="evidence" value="ECO:0007669"/>
    <property type="project" value="UniProtKB-UniRule"/>
</dbReference>
<dbReference type="SUPFAM" id="SSF52935">
    <property type="entry name" value="PK C-terminal domain-like"/>
    <property type="match status" value="1"/>
</dbReference>
<dbReference type="Gene3D" id="3.20.20.60">
    <property type="entry name" value="Phosphoenolpyruvate-binding domains"/>
    <property type="match status" value="1"/>
</dbReference>
<dbReference type="GO" id="GO:0030955">
    <property type="term" value="F:potassium ion binding"/>
    <property type="evidence" value="ECO:0007669"/>
    <property type="project" value="UniProtKB-UniRule"/>
</dbReference>
<evidence type="ECO:0000256" key="2">
    <source>
        <dbReference type="ARBA" id="ARBA00008663"/>
    </source>
</evidence>
<dbReference type="AlphaFoldDB" id="A0A5E6MDK5"/>
<evidence type="ECO:0000256" key="12">
    <source>
        <dbReference type="NCBIfam" id="TIGR01064"/>
    </source>
</evidence>
<feature type="domain" description="Pyruvate kinase C-terminal" evidence="16">
    <location>
        <begin position="390"/>
        <end position="491"/>
    </location>
</feature>
<keyword evidence="7 13" id="KW-0418">Kinase</keyword>
<dbReference type="Gene3D" id="3.40.1380.20">
    <property type="entry name" value="Pyruvate kinase, C-terminal domain"/>
    <property type="match status" value="1"/>
</dbReference>
<accession>A0A5E6MDK5</accession>
<evidence type="ECO:0000259" key="16">
    <source>
        <dbReference type="Pfam" id="PF02887"/>
    </source>
</evidence>
<keyword evidence="6" id="KW-0547">Nucleotide-binding</keyword>
<dbReference type="Pfam" id="PF00224">
    <property type="entry name" value="PK"/>
    <property type="match status" value="1"/>
</dbReference>
<dbReference type="InterPro" id="IPR001697">
    <property type="entry name" value="Pyr_Knase"/>
</dbReference>
<dbReference type="Pfam" id="PF02887">
    <property type="entry name" value="PK_C"/>
    <property type="match status" value="1"/>
</dbReference>
<evidence type="ECO:0000256" key="3">
    <source>
        <dbReference type="ARBA" id="ARBA00012142"/>
    </source>
</evidence>
<dbReference type="SUPFAM" id="SSF51621">
    <property type="entry name" value="Phosphoenolpyruvate/pyruvate domain"/>
    <property type="match status" value="1"/>
</dbReference>
<evidence type="ECO:0000256" key="9">
    <source>
        <dbReference type="ARBA" id="ARBA00022842"/>
    </source>
</evidence>
<dbReference type="InterPro" id="IPR015793">
    <property type="entry name" value="Pyrv_Knase_brl"/>
</dbReference>
<comment type="catalytic activity">
    <reaction evidence="13">
        <text>pyruvate + ATP = phosphoenolpyruvate + ADP + H(+)</text>
        <dbReference type="Rhea" id="RHEA:18157"/>
        <dbReference type="ChEBI" id="CHEBI:15361"/>
        <dbReference type="ChEBI" id="CHEBI:15378"/>
        <dbReference type="ChEBI" id="CHEBI:30616"/>
        <dbReference type="ChEBI" id="CHEBI:58702"/>
        <dbReference type="ChEBI" id="CHEBI:456216"/>
        <dbReference type="EC" id="2.7.1.40"/>
    </reaction>
</comment>
<dbReference type="NCBIfam" id="TIGR01064">
    <property type="entry name" value="pyruv_kin"/>
    <property type="match status" value="1"/>
</dbReference>
<keyword evidence="10 13" id="KW-0324">Glycolysis</keyword>
<evidence type="ECO:0000256" key="8">
    <source>
        <dbReference type="ARBA" id="ARBA00022840"/>
    </source>
</evidence>
<protein>
    <recommendedName>
        <fullName evidence="3 12">Pyruvate kinase</fullName>
        <ecNumber evidence="3 12">2.7.1.40</ecNumber>
    </recommendedName>
</protein>
<dbReference type="EMBL" id="CABFVA020000086">
    <property type="protein sequence ID" value="VVM07292.1"/>
    <property type="molecule type" value="Genomic_DNA"/>
</dbReference>
<dbReference type="NCBIfam" id="NF004491">
    <property type="entry name" value="PRK05826.1"/>
    <property type="match status" value="1"/>
</dbReference>
<dbReference type="GO" id="GO:0000287">
    <property type="term" value="F:magnesium ion binding"/>
    <property type="evidence" value="ECO:0007669"/>
    <property type="project" value="UniProtKB-UniRule"/>
</dbReference>
<dbReference type="GO" id="GO:0016301">
    <property type="term" value="F:kinase activity"/>
    <property type="evidence" value="ECO:0007669"/>
    <property type="project" value="UniProtKB-KW"/>
</dbReference>
<proteinExistence type="inferred from homology"/>
<keyword evidence="4 13" id="KW-0808">Transferase</keyword>
<comment type="similarity">
    <text evidence="2 13">Belongs to the pyruvate kinase family.</text>
</comment>
<dbReference type="InterPro" id="IPR015795">
    <property type="entry name" value="Pyrv_Knase_C"/>
</dbReference>
<evidence type="ECO:0000313" key="18">
    <source>
        <dbReference type="Proteomes" id="UP000334923"/>
    </source>
</evidence>
<evidence type="ECO:0000256" key="11">
    <source>
        <dbReference type="ARBA" id="ARBA00023317"/>
    </source>
</evidence>
<evidence type="ECO:0000256" key="7">
    <source>
        <dbReference type="ARBA" id="ARBA00022777"/>
    </source>
</evidence>
<feature type="region of interest" description="Disordered" evidence="14">
    <location>
        <begin position="1"/>
        <end position="39"/>
    </location>
</feature>
<keyword evidence="5" id="KW-0479">Metal-binding</keyword>
<dbReference type="FunFam" id="2.40.33.10:FF:000001">
    <property type="entry name" value="Pyruvate kinase"/>
    <property type="match status" value="1"/>
</dbReference>
<dbReference type="OrthoDB" id="9812123at2"/>
<keyword evidence="9 13" id="KW-0460">Magnesium</keyword>